<keyword evidence="3" id="KW-0408">Iron</keyword>
<accession>A0AAU4K322</accession>
<dbReference type="CDD" id="cd03528">
    <property type="entry name" value="Rieske_RO_ferredoxin"/>
    <property type="match status" value="1"/>
</dbReference>
<protein>
    <submittedName>
        <fullName evidence="6">Bifunctional 3-phenylpropionate/cinnamic acid dioxygenase ferredoxin subunit</fullName>
        <ecNumber evidence="6">1.14.12.19</ecNumber>
    </submittedName>
</protein>
<dbReference type="PANTHER" id="PTHR21496">
    <property type="entry name" value="FERREDOXIN-RELATED"/>
    <property type="match status" value="1"/>
</dbReference>
<dbReference type="SUPFAM" id="SSF50022">
    <property type="entry name" value="ISP domain"/>
    <property type="match status" value="1"/>
</dbReference>
<sequence>MSVVHTPATATPHGVATVVDVAAADLAVDVPMRIEPADHPPIAVIRTAEGVFAIDDTCTHQDTSLSDGWVENCTVECPLHETCFDLRTGMPTGPPATRAVATHPVTVVDGRVHITLHDRSLSVPAPVEDVSGAA</sequence>
<dbReference type="Pfam" id="PF00355">
    <property type="entry name" value="Rieske"/>
    <property type="match status" value="1"/>
</dbReference>
<keyword evidence="1" id="KW-0001">2Fe-2S</keyword>
<keyword evidence="2" id="KW-0479">Metal-binding</keyword>
<evidence type="ECO:0000256" key="1">
    <source>
        <dbReference type="ARBA" id="ARBA00022714"/>
    </source>
</evidence>
<dbReference type="Proteomes" id="UP001432128">
    <property type="component" value="Chromosome"/>
</dbReference>
<dbReference type="PROSITE" id="PS51296">
    <property type="entry name" value="RIESKE"/>
    <property type="match status" value="1"/>
</dbReference>
<organism evidence="6 7">
    <name type="scientific">Williamsia herbipolensis</name>
    <dbReference type="NCBI Taxonomy" id="1603258"/>
    <lineage>
        <taxon>Bacteria</taxon>
        <taxon>Bacillati</taxon>
        <taxon>Actinomycetota</taxon>
        <taxon>Actinomycetes</taxon>
        <taxon>Mycobacteriales</taxon>
        <taxon>Nocardiaceae</taxon>
        <taxon>Williamsia</taxon>
    </lineage>
</organism>
<dbReference type="GO" id="GO:0004497">
    <property type="term" value="F:monooxygenase activity"/>
    <property type="evidence" value="ECO:0007669"/>
    <property type="project" value="UniProtKB-ARBA"/>
</dbReference>
<dbReference type="KEGG" id="whr:OG579_00995"/>
<dbReference type="InterPro" id="IPR036922">
    <property type="entry name" value="Rieske_2Fe-2S_sf"/>
</dbReference>
<keyword evidence="6" id="KW-0560">Oxidoreductase</keyword>
<dbReference type="NCBIfam" id="NF007422">
    <property type="entry name" value="PRK09965.1"/>
    <property type="match status" value="1"/>
</dbReference>
<dbReference type="Gene3D" id="2.102.10.10">
    <property type="entry name" value="Rieske [2Fe-2S] iron-sulphur domain"/>
    <property type="match status" value="1"/>
</dbReference>
<evidence type="ECO:0000256" key="3">
    <source>
        <dbReference type="ARBA" id="ARBA00023004"/>
    </source>
</evidence>
<feature type="domain" description="Rieske" evidence="5">
    <location>
        <begin position="18"/>
        <end position="114"/>
    </location>
</feature>
<dbReference type="InterPro" id="IPR017941">
    <property type="entry name" value="Rieske_2Fe-2S"/>
</dbReference>
<evidence type="ECO:0000313" key="6">
    <source>
        <dbReference type="EMBL" id="WUM20460.1"/>
    </source>
</evidence>
<gene>
    <name evidence="6" type="ORF">OG579_00995</name>
</gene>
<proteinExistence type="predicted"/>
<name>A0AAU4K322_9NOCA</name>
<keyword evidence="4" id="KW-0411">Iron-sulfur</keyword>
<dbReference type="EMBL" id="CP108021">
    <property type="protein sequence ID" value="WUM20460.1"/>
    <property type="molecule type" value="Genomic_DNA"/>
</dbReference>
<reference evidence="6 7" key="1">
    <citation type="submission" date="2022-10" db="EMBL/GenBank/DDBJ databases">
        <title>The complete genomes of actinobacterial strains from the NBC collection.</title>
        <authorList>
            <person name="Joergensen T.S."/>
            <person name="Alvarez Arevalo M."/>
            <person name="Sterndorff E.B."/>
            <person name="Faurdal D."/>
            <person name="Vuksanovic O."/>
            <person name="Mourched A.-S."/>
            <person name="Charusanti P."/>
            <person name="Shaw S."/>
            <person name="Blin K."/>
            <person name="Weber T."/>
        </authorList>
    </citation>
    <scope>NUCLEOTIDE SEQUENCE [LARGE SCALE GENOMIC DNA]</scope>
    <source>
        <strain evidence="6 7">NBC_00319</strain>
    </source>
</reference>
<dbReference type="EC" id="1.14.12.19" evidence="6"/>
<dbReference type="GO" id="GO:0008695">
    <property type="term" value="F:3-phenylpropionate dioxygenase activity"/>
    <property type="evidence" value="ECO:0007669"/>
    <property type="project" value="UniProtKB-EC"/>
</dbReference>
<dbReference type="GO" id="GO:0051537">
    <property type="term" value="F:2 iron, 2 sulfur cluster binding"/>
    <property type="evidence" value="ECO:0007669"/>
    <property type="project" value="UniProtKB-KW"/>
</dbReference>
<dbReference type="PANTHER" id="PTHR21496:SF23">
    <property type="entry name" value="3-PHENYLPROPIONATE_CINNAMIC ACID DIOXYGENASE FERREDOXIN SUBUNIT"/>
    <property type="match status" value="1"/>
</dbReference>
<dbReference type="AlphaFoldDB" id="A0AAU4K322"/>
<dbReference type="RefSeq" id="WP_328857760.1">
    <property type="nucleotide sequence ID" value="NZ_CP108021.1"/>
</dbReference>
<evidence type="ECO:0000256" key="4">
    <source>
        <dbReference type="ARBA" id="ARBA00023014"/>
    </source>
</evidence>
<dbReference type="GO" id="GO:0046872">
    <property type="term" value="F:metal ion binding"/>
    <property type="evidence" value="ECO:0007669"/>
    <property type="project" value="UniProtKB-KW"/>
</dbReference>
<keyword evidence="7" id="KW-1185">Reference proteome</keyword>
<evidence type="ECO:0000313" key="7">
    <source>
        <dbReference type="Proteomes" id="UP001432128"/>
    </source>
</evidence>
<evidence type="ECO:0000256" key="2">
    <source>
        <dbReference type="ARBA" id="ARBA00022723"/>
    </source>
</evidence>
<keyword evidence="6" id="KW-0223">Dioxygenase</keyword>
<evidence type="ECO:0000259" key="5">
    <source>
        <dbReference type="PROSITE" id="PS51296"/>
    </source>
</evidence>